<dbReference type="Proteomes" id="UP000215767">
    <property type="component" value="Unassembled WGS sequence"/>
</dbReference>
<name>A0A261UM62_9BORD</name>
<organism evidence="2 3">
    <name type="scientific">Bordetella genomosp. 11</name>
    <dbReference type="NCBI Taxonomy" id="1416808"/>
    <lineage>
        <taxon>Bacteria</taxon>
        <taxon>Pseudomonadati</taxon>
        <taxon>Pseudomonadota</taxon>
        <taxon>Betaproteobacteria</taxon>
        <taxon>Burkholderiales</taxon>
        <taxon>Alcaligenaceae</taxon>
        <taxon>Bordetella</taxon>
    </lineage>
</organism>
<dbReference type="SUPFAM" id="SSF53335">
    <property type="entry name" value="S-adenosyl-L-methionine-dependent methyltransferases"/>
    <property type="match status" value="1"/>
</dbReference>
<dbReference type="CDD" id="cd02440">
    <property type="entry name" value="AdoMet_MTases"/>
    <property type="match status" value="1"/>
</dbReference>
<protein>
    <recommendedName>
        <fullName evidence="1">Methyltransferase domain-containing protein</fullName>
    </recommendedName>
</protein>
<reference evidence="3" key="1">
    <citation type="submission" date="2017-05" db="EMBL/GenBank/DDBJ databases">
        <title>Complete and WGS of Bordetella genogroups.</title>
        <authorList>
            <person name="Spilker T."/>
            <person name="Lipuma J."/>
        </authorList>
    </citation>
    <scope>NUCLEOTIDE SEQUENCE [LARGE SCALE GENOMIC DNA]</scope>
    <source>
        <strain evidence="3">AU8856</strain>
    </source>
</reference>
<proteinExistence type="predicted"/>
<dbReference type="RefSeq" id="WP_094844242.1">
    <property type="nucleotide sequence ID" value="NZ_NEVS01000004.1"/>
</dbReference>
<accession>A0A261UM62</accession>
<dbReference type="Pfam" id="PF13649">
    <property type="entry name" value="Methyltransf_25"/>
    <property type="match status" value="1"/>
</dbReference>
<dbReference type="InterPro" id="IPR041698">
    <property type="entry name" value="Methyltransf_25"/>
</dbReference>
<evidence type="ECO:0000259" key="1">
    <source>
        <dbReference type="Pfam" id="PF13649"/>
    </source>
</evidence>
<keyword evidence="3" id="KW-1185">Reference proteome</keyword>
<dbReference type="Gene3D" id="3.40.50.150">
    <property type="entry name" value="Vaccinia Virus protein VP39"/>
    <property type="match status" value="1"/>
</dbReference>
<evidence type="ECO:0000313" key="2">
    <source>
        <dbReference type="EMBL" id="OZI62968.1"/>
    </source>
</evidence>
<dbReference type="EMBL" id="NEVS01000004">
    <property type="protein sequence ID" value="OZI62968.1"/>
    <property type="molecule type" value="Genomic_DNA"/>
</dbReference>
<sequence>MLMSENLSLSTHPEYVAWHAGTHRLQYLNKCIEHYYSTPLIPDISTADTMYNEWYLQVGHSAAANVMHAFQCSWLMRVNRALDMACGHGRVLRHLVNLFPDAEFHACDLDREGVDFCQETFGIKGIYSVEDLTKVDFVTKYDLIWVGSLFTHTSQEITKKWLSHLTQFLTETGIMIATFHGRWSETVAAQAPYINPQAWSEILSEYRATGYGYRDYERSENHQYIQGSYGISLSSASAIAKIVEAVEGVRIFSYQERAWADHQDVMVIGKPAHNMAWK</sequence>
<comment type="caution">
    <text evidence="2">The sequence shown here is derived from an EMBL/GenBank/DDBJ whole genome shotgun (WGS) entry which is preliminary data.</text>
</comment>
<dbReference type="AlphaFoldDB" id="A0A261UM62"/>
<dbReference type="OrthoDB" id="9076083at2"/>
<gene>
    <name evidence="2" type="ORF">CAL28_28040</name>
</gene>
<evidence type="ECO:0000313" key="3">
    <source>
        <dbReference type="Proteomes" id="UP000215767"/>
    </source>
</evidence>
<feature type="domain" description="Methyltransferase" evidence="1">
    <location>
        <begin position="82"/>
        <end position="173"/>
    </location>
</feature>
<dbReference type="InterPro" id="IPR029063">
    <property type="entry name" value="SAM-dependent_MTases_sf"/>
</dbReference>